<name>A0A2N5XKK2_9HYPH</name>
<keyword evidence="5 13" id="KW-0444">Lipid biosynthesis</keyword>
<evidence type="ECO:0000256" key="5">
    <source>
        <dbReference type="ARBA" id="ARBA00022516"/>
    </source>
</evidence>
<evidence type="ECO:0000256" key="11">
    <source>
        <dbReference type="ARBA" id="ARBA00023098"/>
    </source>
</evidence>
<dbReference type="HAMAP" id="MF_00409">
    <property type="entry name" value="LpxK"/>
    <property type="match status" value="1"/>
</dbReference>
<feature type="binding site" evidence="13">
    <location>
        <begin position="67"/>
        <end position="74"/>
    </location>
    <ligand>
        <name>ATP</name>
        <dbReference type="ChEBI" id="CHEBI:30616"/>
    </ligand>
</feature>
<evidence type="ECO:0000256" key="13">
    <source>
        <dbReference type="HAMAP-Rule" id="MF_00409"/>
    </source>
</evidence>
<dbReference type="Proteomes" id="UP000234881">
    <property type="component" value="Unassembled WGS sequence"/>
</dbReference>
<dbReference type="Pfam" id="PF02606">
    <property type="entry name" value="LpxK"/>
    <property type="match status" value="1"/>
</dbReference>
<evidence type="ECO:0000256" key="3">
    <source>
        <dbReference type="ARBA" id="ARBA00012071"/>
    </source>
</evidence>
<keyword evidence="6 13" id="KW-0441">Lipid A biosynthesis</keyword>
<comment type="catalytic activity">
    <reaction evidence="13">
        <text>a lipid A disaccharide + ATP = a lipid IVA + ADP + H(+)</text>
        <dbReference type="Rhea" id="RHEA:67840"/>
        <dbReference type="ChEBI" id="CHEBI:15378"/>
        <dbReference type="ChEBI" id="CHEBI:30616"/>
        <dbReference type="ChEBI" id="CHEBI:176343"/>
        <dbReference type="ChEBI" id="CHEBI:176425"/>
        <dbReference type="ChEBI" id="CHEBI:456216"/>
        <dbReference type="EC" id="2.7.1.130"/>
    </reaction>
</comment>
<dbReference type="AlphaFoldDB" id="A0A2N5XKK2"/>
<dbReference type="GO" id="GO:0009029">
    <property type="term" value="F:lipid-A 4'-kinase activity"/>
    <property type="evidence" value="ECO:0007669"/>
    <property type="project" value="UniProtKB-UniRule"/>
</dbReference>
<dbReference type="GO" id="GO:0009244">
    <property type="term" value="P:lipopolysaccharide core region biosynthetic process"/>
    <property type="evidence" value="ECO:0007669"/>
    <property type="project" value="TreeGrafter"/>
</dbReference>
<keyword evidence="8 13" id="KW-0547">Nucleotide-binding</keyword>
<keyword evidence="10 13" id="KW-0067">ATP-binding</keyword>
<evidence type="ECO:0000313" key="15">
    <source>
        <dbReference type="Proteomes" id="UP000234881"/>
    </source>
</evidence>
<keyword evidence="9 13" id="KW-0418">Kinase</keyword>
<evidence type="ECO:0000256" key="10">
    <source>
        <dbReference type="ARBA" id="ARBA00022840"/>
    </source>
</evidence>
<evidence type="ECO:0000313" key="14">
    <source>
        <dbReference type="EMBL" id="PLW75046.1"/>
    </source>
</evidence>
<evidence type="ECO:0000256" key="4">
    <source>
        <dbReference type="ARBA" id="ARBA00016436"/>
    </source>
</evidence>
<dbReference type="InterPro" id="IPR003758">
    <property type="entry name" value="LpxK"/>
</dbReference>
<comment type="pathway">
    <text evidence="2 13">Glycolipid biosynthesis; lipid IV(A) biosynthesis; lipid IV(A) from (3R)-3-hydroxytetradecanoyl-[acyl-carrier-protein] and UDP-N-acetyl-alpha-D-glucosamine: step 6/6.</text>
</comment>
<accession>A0A2N5XKK2</accession>
<comment type="similarity">
    <text evidence="13">Belongs to the LpxK family.</text>
</comment>
<dbReference type="PANTHER" id="PTHR42724:SF1">
    <property type="entry name" value="TETRAACYLDISACCHARIDE 4'-KINASE, MITOCHONDRIAL-RELATED"/>
    <property type="match status" value="1"/>
</dbReference>
<comment type="caution">
    <text evidence="14">The sequence shown here is derived from an EMBL/GenBank/DDBJ whole genome shotgun (WGS) entry which is preliminary data.</text>
</comment>
<organism evidence="14 15">
    <name type="scientific">Cohaesibacter celericrescens</name>
    <dbReference type="NCBI Taxonomy" id="2067669"/>
    <lineage>
        <taxon>Bacteria</taxon>
        <taxon>Pseudomonadati</taxon>
        <taxon>Pseudomonadota</taxon>
        <taxon>Alphaproteobacteria</taxon>
        <taxon>Hyphomicrobiales</taxon>
        <taxon>Cohaesibacteraceae</taxon>
    </lineage>
</organism>
<sequence>MAVIMALKHRDGRLWQMKAPEFWKERGMLAWLLYPISLIYGRISLSRFNKPARYKAHLPVICVGNLVAGGAGKTPMAMSLGKAAVSLGLSPIFLTRGFGGTQEGPIEVSLDHHSAADVGDEALLLARIAPTVVAKDRVQGAKLAEKLCEKQEGGIVIMDDGFQNPYLYKDLNLVVVDAQQSLGNDFVMPAGPLRAPLLPQVRRADLFVVIGEGERAPRLRQLAAKLGKASNHAYLKPAKCNLLGGTRILAFCGIGHPGKFHRTLKELELEIIEKRDFADHHPYTNSEARELLDIAEQQNLTVVTTAKDHVRLKGVGEAGDTLAKKALVIEVEIAFDDSSFPRRAIEQAQRKFSRR</sequence>
<dbReference type="GO" id="GO:0005886">
    <property type="term" value="C:plasma membrane"/>
    <property type="evidence" value="ECO:0007669"/>
    <property type="project" value="TreeGrafter"/>
</dbReference>
<evidence type="ECO:0000256" key="12">
    <source>
        <dbReference type="ARBA" id="ARBA00029757"/>
    </source>
</evidence>
<evidence type="ECO:0000256" key="8">
    <source>
        <dbReference type="ARBA" id="ARBA00022741"/>
    </source>
</evidence>
<keyword evidence="11 13" id="KW-0443">Lipid metabolism</keyword>
<dbReference type="GO" id="GO:0005524">
    <property type="term" value="F:ATP binding"/>
    <property type="evidence" value="ECO:0007669"/>
    <property type="project" value="UniProtKB-UniRule"/>
</dbReference>
<evidence type="ECO:0000256" key="6">
    <source>
        <dbReference type="ARBA" id="ARBA00022556"/>
    </source>
</evidence>
<dbReference type="NCBIfam" id="TIGR00682">
    <property type="entry name" value="lpxK"/>
    <property type="match status" value="1"/>
</dbReference>
<gene>
    <name evidence="13" type="primary">lpxK</name>
    <name evidence="14" type="ORF">C0081_22375</name>
</gene>
<evidence type="ECO:0000256" key="2">
    <source>
        <dbReference type="ARBA" id="ARBA00004870"/>
    </source>
</evidence>
<dbReference type="EMBL" id="PKUQ01000055">
    <property type="protein sequence ID" value="PLW75046.1"/>
    <property type="molecule type" value="Genomic_DNA"/>
</dbReference>
<dbReference type="UniPathway" id="UPA00359">
    <property type="reaction ID" value="UER00482"/>
</dbReference>
<comment type="function">
    <text evidence="1 13">Transfers the gamma-phosphate of ATP to the 4'-position of a tetraacyldisaccharide 1-phosphate intermediate (termed DS-1-P) to form tetraacyldisaccharide 1,4'-bis-phosphate (lipid IVA).</text>
</comment>
<protein>
    <recommendedName>
        <fullName evidence="4 13">Tetraacyldisaccharide 4'-kinase</fullName>
        <ecNumber evidence="3 13">2.7.1.130</ecNumber>
    </recommendedName>
    <alternativeName>
        <fullName evidence="12 13">Lipid A 4'-kinase</fullName>
    </alternativeName>
</protein>
<dbReference type="OrthoDB" id="9766423at2"/>
<dbReference type="GO" id="GO:0009245">
    <property type="term" value="P:lipid A biosynthetic process"/>
    <property type="evidence" value="ECO:0007669"/>
    <property type="project" value="UniProtKB-UniRule"/>
</dbReference>
<evidence type="ECO:0000256" key="9">
    <source>
        <dbReference type="ARBA" id="ARBA00022777"/>
    </source>
</evidence>
<proteinExistence type="inferred from homology"/>
<evidence type="ECO:0000256" key="7">
    <source>
        <dbReference type="ARBA" id="ARBA00022679"/>
    </source>
</evidence>
<evidence type="ECO:0000256" key="1">
    <source>
        <dbReference type="ARBA" id="ARBA00002274"/>
    </source>
</evidence>
<keyword evidence="7 13" id="KW-0808">Transferase</keyword>
<keyword evidence="15" id="KW-1185">Reference proteome</keyword>
<dbReference type="EC" id="2.7.1.130" evidence="3 13"/>
<dbReference type="PANTHER" id="PTHR42724">
    <property type="entry name" value="TETRAACYLDISACCHARIDE 4'-KINASE"/>
    <property type="match status" value="1"/>
</dbReference>
<reference evidence="14 15" key="1">
    <citation type="submission" date="2018-01" db="EMBL/GenBank/DDBJ databases">
        <title>The draft genome sequence of Cohaesibacter sp. H1304.</title>
        <authorList>
            <person name="Wang N.-N."/>
            <person name="Du Z.-J."/>
        </authorList>
    </citation>
    <scope>NUCLEOTIDE SEQUENCE [LARGE SCALE GENOMIC DNA]</scope>
    <source>
        <strain evidence="14 15">H1304</strain>
    </source>
</reference>